<evidence type="ECO:0000256" key="2">
    <source>
        <dbReference type="ARBA" id="ARBA00012423"/>
    </source>
</evidence>
<sequence>MNTSQQSEYLTIPAKSSSSVTVILIHGLGGNAKEMKIIAQELANDPALNHIKWLMPQASIQACTRLGGQVVPAWYDSRLGPDDEAGILQSVETLSHIVRQEQEGGTKSVVLAGFSQGANMSLFVTVTRTDLKISGVVMLSGRMLLPEKLAESMRTGNAKDVPMFIGHGTDDEIITIETNGKCLDALKAVGFVVQENTNEVGGISYRVYEGLGHSVKAQEMDDLKDWMKMNLPSD</sequence>
<keyword evidence="12" id="KW-1185">Reference proteome</keyword>
<keyword evidence="6" id="KW-0443">Lipid metabolism</keyword>
<reference evidence="11" key="1">
    <citation type="submission" date="2023-06" db="EMBL/GenBank/DDBJ databases">
        <authorList>
            <consortium name="Lawrence Berkeley National Laboratory"/>
            <person name="Ahrendt S."/>
            <person name="Sahu N."/>
            <person name="Indic B."/>
            <person name="Wong-Bajracharya J."/>
            <person name="Merenyi Z."/>
            <person name="Ke H.-M."/>
            <person name="Monk M."/>
            <person name="Kocsube S."/>
            <person name="Drula E."/>
            <person name="Lipzen A."/>
            <person name="Balint B."/>
            <person name="Henrissat B."/>
            <person name="Andreopoulos B."/>
            <person name="Martin F.M."/>
            <person name="Harder C.B."/>
            <person name="Rigling D."/>
            <person name="Ford K.L."/>
            <person name="Foster G.D."/>
            <person name="Pangilinan J."/>
            <person name="Papanicolaou A."/>
            <person name="Barry K."/>
            <person name="LaButti K."/>
            <person name="Viragh M."/>
            <person name="Koriabine M."/>
            <person name="Yan M."/>
            <person name="Riley R."/>
            <person name="Champramary S."/>
            <person name="Plett K.L."/>
            <person name="Tsai I.J."/>
            <person name="Slot J."/>
            <person name="Sipos G."/>
            <person name="Plett J."/>
            <person name="Nagy L.G."/>
            <person name="Grigoriev I.V."/>
        </authorList>
    </citation>
    <scope>NUCLEOTIDE SEQUENCE</scope>
    <source>
        <strain evidence="11">ICMP 16352</strain>
    </source>
</reference>
<evidence type="ECO:0000256" key="3">
    <source>
        <dbReference type="ARBA" id="ARBA00014923"/>
    </source>
</evidence>
<comment type="similarity">
    <text evidence="1">Belongs to the AB hydrolase superfamily. AB hydrolase 2 family.</text>
</comment>
<dbReference type="GO" id="GO:0052689">
    <property type="term" value="F:carboxylic ester hydrolase activity"/>
    <property type="evidence" value="ECO:0007669"/>
    <property type="project" value="UniProtKB-KW"/>
</dbReference>
<comment type="catalytic activity">
    <reaction evidence="9">
        <text>S-hexadecanoyl-L-cysteinyl-[protein] + H2O = L-cysteinyl-[protein] + hexadecanoate + H(+)</text>
        <dbReference type="Rhea" id="RHEA:19233"/>
        <dbReference type="Rhea" id="RHEA-COMP:10131"/>
        <dbReference type="Rhea" id="RHEA-COMP:11032"/>
        <dbReference type="ChEBI" id="CHEBI:7896"/>
        <dbReference type="ChEBI" id="CHEBI:15377"/>
        <dbReference type="ChEBI" id="CHEBI:15378"/>
        <dbReference type="ChEBI" id="CHEBI:29950"/>
        <dbReference type="ChEBI" id="CHEBI:74151"/>
        <dbReference type="EC" id="3.1.2.22"/>
    </reaction>
</comment>
<protein>
    <recommendedName>
        <fullName evidence="3">Acyl-protein thioesterase 1</fullName>
        <ecNumber evidence="2">3.1.2.22</ecNumber>
    </recommendedName>
    <alternativeName>
        <fullName evidence="8">Palmitoyl-protein hydrolase</fullName>
    </alternativeName>
</protein>
<dbReference type="PANTHER" id="PTHR10655:SF17">
    <property type="entry name" value="LYSOPHOSPHOLIPASE-LIKE PROTEIN 1"/>
    <property type="match status" value="1"/>
</dbReference>
<keyword evidence="4" id="KW-0719">Serine esterase</keyword>
<organism evidence="11 12">
    <name type="scientific">Armillaria novae-zelandiae</name>
    <dbReference type="NCBI Taxonomy" id="153914"/>
    <lineage>
        <taxon>Eukaryota</taxon>
        <taxon>Fungi</taxon>
        <taxon>Dikarya</taxon>
        <taxon>Basidiomycota</taxon>
        <taxon>Agaricomycotina</taxon>
        <taxon>Agaricomycetes</taxon>
        <taxon>Agaricomycetidae</taxon>
        <taxon>Agaricales</taxon>
        <taxon>Marasmiineae</taxon>
        <taxon>Physalacriaceae</taxon>
        <taxon>Armillaria</taxon>
    </lineage>
</organism>
<dbReference type="InterPro" id="IPR003140">
    <property type="entry name" value="PLipase/COase/thioEstase"/>
</dbReference>
<proteinExistence type="inferred from homology"/>
<comment type="caution">
    <text evidence="11">The sequence shown here is derived from an EMBL/GenBank/DDBJ whole genome shotgun (WGS) entry which is preliminary data.</text>
</comment>
<name>A0AA39TR70_9AGAR</name>
<evidence type="ECO:0000256" key="5">
    <source>
        <dbReference type="ARBA" id="ARBA00022801"/>
    </source>
</evidence>
<dbReference type="EC" id="3.1.2.22" evidence="2"/>
<keyword evidence="6" id="KW-0276">Fatty acid metabolism</keyword>
<dbReference type="Pfam" id="PF02230">
    <property type="entry name" value="Abhydrolase_2"/>
    <property type="match status" value="1"/>
</dbReference>
<evidence type="ECO:0000256" key="7">
    <source>
        <dbReference type="ARBA" id="ARBA00029392"/>
    </source>
</evidence>
<dbReference type="Proteomes" id="UP001175227">
    <property type="component" value="Unassembled WGS sequence"/>
</dbReference>
<evidence type="ECO:0000259" key="10">
    <source>
        <dbReference type="Pfam" id="PF02230"/>
    </source>
</evidence>
<evidence type="ECO:0000256" key="4">
    <source>
        <dbReference type="ARBA" id="ARBA00022487"/>
    </source>
</evidence>
<evidence type="ECO:0000256" key="8">
    <source>
        <dbReference type="ARBA" id="ARBA00031195"/>
    </source>
</evidence>
<comment type="function">
    <text evidence="7">Hydrolyzes fatty acids from S-acylated cysteine residues in proteins with a strong preference for palmitoylated G-alpha proteins over other acyl substrates. Mediates the deacylation of G-alpha proteins such as GPA1 in vivo, but has weak or no activity toward palmitoylated Ras proteins. Has weak lysophospholipase activity in vitro; however such activity may not exist in vivo.</text>
</comment>
<dbReference type="InterPro" id="IPR029058">
    <property type="entry name" value="AB_hydrolase_fold"/>
</dbReference>
<dbReference type="InterPro" id="IPR050565">
    <property type="entry name" value="LYPA1-2/EST-like"/>
</dbReference>
<accession>A0AA39TR70</accession>
<evidence type="ECO:0000313" key="12">
    <source>
        <dbReference type="Proteomes" id="UP001175227"/>
    </source>
</evidence>
<dbReference type="EMBL" id="JAUEPR010000072">
    <property type="protein sequence ID" value="KAK0467652.1"/>
    <property type="molecule type" value="Genomic_DNA"/>
</dbReference>
<evidence type="ECO:0000256" key="6">
    <source>
        <dbReference type="ARBA" id="ARBA00022832"/>
    </source>
</evidence>
<dbReference type="GO" id="GO:0006631">
    <property type="term" value="P:fatty acid metabolic process"/>
    <property type="evidence" value="ECO:0007669"/>
    <property type="project" value="UniProtKB-KW"/>
</dbReference>
<dbReference type="GO" id="GO:0008474">
    <property type="term" value="F:palmitoyl-(protein) hydrolase activity"/>
    <property type="evidence" value="ECO:0007669"/>
    <property type="project" value="UniProtKB-EC"/>
</dbReference>
<dbReference type="PANTHER" id="PTHR10655">
    <property type="entry name" value="LYSOPHOSPHOLIPASE-RELATED"/>
    <property type="match status" value="1"/>
</dbReference>
<dbReference type="Gene3D" id="3.40.50.1820">
    <property type="entry name" value="alpha/beta hydrolase"/>
    <property type="match status" value="1"/>
</dbReference>
<dbReference type="AlphaFoldDB" id="A0AA39TR70"/>
<keyword evidence="5" id="KW-0378">Hydrolase</keyword>
<evidence type="ECO:0000313" key="11">
    <source>
        <dbReference type="EMBL" id="KAK0467652.1"/>
    </source>
</evidence>
<feature type="domain" description="Phospholipase/carboxylesterase/thioesterase" evidence="10">
    <location>
        <begin position="14"/>
        <end position="229"/>
    </location>
</feature>
<evidence type="ECO:0000256" key="9">
    <source>
        <dbReference type="ARBA" id="ARBA00047337"/>
    </source>
</evidence>
<evidence type="ECO:0000256" key="1">
    <source>
        <dbReference type="ARBA" id="ARBA00006499"/>
    </source>
</evidence>
<gene>
    <name evidence="11" type="ORF">IW261DRAFT_1407005</name>
</gene>
<dbReference type="SUPFAM" id="SSF53474">
    <property type="entry name" value="alpha/beta-Hydrolases"/>
    <property type="match status" value="1"/>
</dbReference>